<evidence type="ECO:0000259" key="1">
    <source>
        <dbReference type="Pfam" id="PF00296"/>
    </source>
</evidence>
<dbReference type="SUPFAM" id="SSF51679">
    <property type="entry name" value="Bacterial luciferase-like"/>
    <property type="match status" value="1"/>
</dbReference>
<evidence type="ECO:0000313" key="2">
    <source>
        <dbReference type="EMBL" id="GAA5160865.1"/>
    </source>
</evidence>
<dbReference type="Gene3D" id="3.20.20.30">
    <property type="entry name" value="Luciferase-like domain"/>
    <property type="match status" value="1"/>
</dbReference>
<gene>
    <name evidence="2" type="ORF">GCM10023214_25330</name>
</gene>
<feature type="domain" description="Luciferase-like" evidence="1">
    <location>
        <begin position="2"/>
        <end position="49"/>
    </location>
</feature>
<dbReference type="EMBL" id="BAABIB010000056">
    <property type="protein sequence ID" value="GAA5160865.1"/>
    <property type="molecule type" value="Genomic_DNA"/>
</dbReference>
<reference evidence="3" key="1">
    <citation type="journal article" date="2019" name="Int. J. Syst. Evol. Microbiol.">
        <title>The Global Catalogue of Microorganisms (GCM) 10K type strain sequencing project: providing services to taxonomists for standard genome sequencing and annotation.</title>
        <authorList>
            <consortium name="The Broad Institute Genomics Platform"/>
            <consortium name="The Broad Institute Genome Sequencing Center for Infectious Disease"/>
            <person name="Wu L."/>
            <person name="Ma J."/>
        </authorList>
    </citation>
    <scope>NUCLEOTIDE SEQUENCE [LARGE SCALE GENOMIC DNA]</scope>
    <source>
        <strain evidence="3">JCM 18054</strain>
    </source>
</reference>
<dbReference type="Pfam" id="PF00296">
    <property type="entry name" value="Bac_luciferase"/>
    <property type="match status" value="1"/>
</dbReference>
<protein>
    <recommendedName>
        <fullName evidence="1">Luciferase-like domain-containing protein</fullName>
    </recommendedName>
</protein>
<sequence>MTFDGEFHRVDDLVPSRVPCPPIWSGSMGPKSLAVTGRLADAWKPGGGYDWRSQYVQAGHRSRWHLGWVVRCGNGSTNSPPR</sequence>
<name>A0ABP9QFX9_9PSEU</name>
<dbReference type="InterPro" id="IPR011251">
    <property type="entry name" value="Luciferase-like_dom"/>
</dbReference>
<comment type="caution">
    <text evidence="2">The sequence shown here is derived from an EMBL/GenBank/DDBJ whole genome shotgun (WGS) entry which is preliminary data.</text>
</comment>
<organism evidence="2 3">
    <name type="scientific">Amycolatopsis dongchuanensis</name>
    <dbReference type="NCBI Taxonomy" id="1070866"/>
    <lineage>
        <taxon>Bacteria</taxon>
        <taxon>Bacillati</taxon>
        <taxon>Actinomycetota</taxon>
        <taxon>Actinomycetes</taxon>
        <taxon>Pseudonocardiales</taxon>
        <taxon>Pseudonocardiaceae</taxon>
        <taxon>Amycolatopsis</taxon>
    </lineage>
</organism>
<dbReference type="RefSeq" id="WP_245783377.1">
    <property type="nucleotide sequence ID" value="NZ_BAABIB010000056.1"/>
</dbReference>
<dbReference type="Proteomes" id="UP001500192">
    <property type="component" value="Unassembled WGS sequence"/>
</dbReference>
<proteinExistence type="predicted"/>
<keyword evidence="3" id="KW-1185">Reference proteome</keyword>
<evidence type="ECO:0000313" key="3">
    <source>
        <dbReference type="Proteomes" id="UP001500192"/>
    </source>
</evidence>
<accession>A0ABP9QFX9</accession>
<dbReference type="InterPro" id="IPR036661">
    <property type="entry name" value="Luciferase-like_sf"/>
</dbReference>